<sequence length="99" mass="11936">MDHVLCFKWCYREGIYHYCKLYASRQPPAQVVVNFSKPDPIIDFFEFNLRDPDSQLLYSDLFESSTPIECWEYEAAYRRATSQEFDLYINGRKQRFTLL</sequence>
<comment type="caution">
    <text evidence="1">The sequence shown here is derived from an EMBL/GenBank/DDBJ whole genome shotgun (WGS) entry which is preliminary data.</text>
</comment>
<dbReference type="RefSeq" id="WP_302042319.1">
    <property type="nucleotide sequence ID" value="NZ_JAUKPO010000065.1"/>
</dbReference>
<dbReference type="EMBL" id="JAUKPO010000065">
    <property type="protein sequence ID" value="MDO1451522.1"/>
    <property type="molecule type" value="Genomic_DNA"/>
</dbReference>
<proteinExistence type="predicted"/>
<evidence type="ECO:0000313" key="1">
    <source>
        <dbReference type="EMBL" id="MDO1451522.1"/>
    </source>
</evidence>
<accession>A0ABT8RHE7</accession>
<gene>
    <name evidence="1" type="ORF">Q0590_34940</name>
</gene>
<reference evidence="1" key="1">
    <citation type="submission" date="2023-07" db="EMBL/GenBank/DDBJ databases">
        <title>The genome sequence of Rhodocytophaga aerolata KACC 12507.</title>
        <authorList>
            <person name="Zhang X."/>
        </authorList>
    </citation>
    <scope>NUCLEOTIDE SEQUENCE</scope>
    <source>
        <strain evidence="1">KACC 12507</strain>
    </source>
</reference>
<protein>
    <submittedName>
        <fullName evidence="1">Uncharacterized protein</fullName>
    </submittedName>
</protein>
<keyword evidence="2" id="KW-1185">Reference proteome</keyword>
<dbReference type="Proteomes" id="UP001168528">
    <property type="component" value="Unassembled WGS sequence"/>
</dbReference>
<evidence type="ECO:0000313" key="2">
    <source>
        <dbReference type="Proteomes" id="UP001168528"/>
    </source>
</evidence>
<name>A0ABT8RHE7_9BACT</name>
<organism evidence="1 2">
    <name type="scientific">Rhodocytophaga aerolata</name>
    <dbReference type="NCBI Taxonomy" id="455078"/>
    <lineage>
        <taxon>Bacteria</taxon>
        <taxon>Pseudomonadati</taxon>
        <taxon>Bacteroidota</taxon>
        <taxon>Cytophagia</taxon>
        <taxon>Cytophagales</taxon>
        <taxon>Rhodocytophagaceae</taxon>
        <taxon>Rhodocytophaga</taxon>
    </lineage>
</organism>